<comment type="similarity">
    <text evidence="7">Belongs to the binding-protein-dependent transport system permease family.</text>
</comment>
<dbReference type="InterPro" id="IPR035906">
    <property type="entry name" value="MetI-like_sf"/>
</dbReference>
<keyword evidence="2 7" id="KW-0813">Transport</keyword>
<evidence type="ECO:0000256" key="4">
    <source>
        <dbReference type="ARBA" id="ARBA00022692"/>
    </source>
</evidence>
<dbReference type="PANTHER" id="PTHR43005">
    <property type="entry name" value="BLR7065 PROTEIN"/>
    <property type="match status" value="1"/>
</dbReference>
<dbReference type="CDD" id="cd06261">
    <property type="entry name" value="TM_PBP2"/>
    <property type="match status" value="1"/>
</dbReference>
<organism evidence="9 10">
    <name type="scientific">Methylobrevis albus</name>
    <dbReference type="NCBI Taxonomy" id="2793297"/>
    <lineage>
        <taxon>Bacteria</taxon>
        <taxon>Pseudomonadati</taxon>
        <taxon>Pseudomonadota</taxon>
        <taxon>Alphaproteobacteria</taxon>
        <taxon>Hyphomicrobiales</taxon>
        <taxon>Pleomorphomonadaceae</taxon>
        <taxon>Methylobrevis</taxon>
    </lineage>
</organism>
<dbReference type="GO" id="GO:0005886">
    <property type="term" value="C:plasma membrane"/>
    <property type="evidence" value="ECO:0007669"/>
    <property type="project" value="UniProtKB-SubCell"/>
</dbReference>
<evidence type="ECO:0000256" key="2">
    <source>
        <dbReference type="ARBA" id="ARBA00022448"/>
    </source>
</evidence>
<keyword evidence="4 7" id="KW-0812">Transmembrane</keyword>
<keyword evidence="5 7" id="KW-1133">Transmembrane helix</keyword>
<feature type="transmembrane region" description="Helical" evidence="7">
    <location>
        <begin position="21"/>
        <end position="44"/>
    </location>
</feature>
<protein>
    <submittedName>
        <fullName evidence="9">Sugar ABC transporter permease</fullName>
    </submittedName>
</protein>
<keyword evidence="3" id="KW-1003">Cell membrane</keyword>
<comment type="subcellular location">
    <subcellularLocation>
        <location evidence="1 7">Cell membrane</location>
        <topology evidence="1 7">Multi-pass membrane protein</topology>
    </subcellularLocation>
</comment>
<evidence type="ECO:0000256" key="1">
    <source>
        <dbReference type="ARBA" id="ARBA00004651"/>
    </source>
</evidence>
<dbReference type="SUPFAM" id="SSF161098">
    <property type="entry name" value="MetI-like"/>
    <property type="match status" value="1"/>
</dbReference>
<dbReference type="PROSITE" id="PS50928">
    <property type="entry name" value="ABC_TM1"/>
    <property type="match status" value="1"/>
</dbReference>
<evidence type="ECO:0000259" key="8">
    <source>
        <dbReference type="PROSITE" id="PS50928"/>
    </source>
</evidence>
<evidence type="ECO:0000313" key="9">
    <source>
        <dbReference type="EMBL" id="MBH0238438.1"/>
    </source>
</evidence>
<comment type="caution">
    <text evidence="9">The sequence shown here is derived from an EMBL/GenBank/DDBJ whole genome shotgun (WGS) entry which is preliminary data.</text>
</comment>
<dbReference type="Pfam" id="PF00528">
    <property type="entry name" value="BPD_transp_1"/>
    <property type="match status" value="1"/>
</dbReference>
<name>A0A931I3Z2_9HYPH</name>
<keyword evidence="10" id="KW-1185">Reference proteome</keyword>
<feature type="transmembrane region" description="Helical" evidence="7">
    <location>
        <begin position="280"/>
        <end position="300"/>
    </location>
</feature>
<sequence>MLGRFFPALFPPGEPLEAQRRLFLIALTAPVITYVLVFAVYPAIVGLSYSLWRYNLLRPHRTAFVGFDNYVKFFSDPAMQAALWNTAVFVVAAVILEFLLGFALALLLWRDRLFSRICLALLLVPVTVTPLATGLIFRALLTADYGPIGYWARILGISGERGFLGTPSTALATIVVMDVWQWTPLMALILLAGLKAIPATTLEAARVDGATALQRLTTIVVPLMVPSILLALLLRMIDASMVFDTIYVTTNGGPNNATNVLMIAAVKEGLEFFNIGTASTIATVMLALVGLMATVFFLLIGRYEKKVAP</sequence>
<evidence type="ECO:0000313" key="10">
    <source>
        <dbReference type="Proteomes" id="UP000631694"/>
    </source>
</evidence>
<dbReference type="Proteomes" id="UP000631694">
    <property type="component" value="Unassembled WGS sequence"/>
</dbReference>
<reference evidence="9" key="1">
    <citation type="submission" date="2020-12" db="EMBL/GenBank/DDBJ databases">
        <title>Methylobrevis albus sp. nov., isolated from fresh water lack sediment.</title>
        <authorList>
            <person name="Zou Q."/>
        </authorList>
    </citation>
    <scope>NUCLEOTIDE SEQUENCE</scope>
    <source>
        <strain evidence="9">L22</strain>
    </source>
</reference>
<proteinExistence type="inferred from homology"/>
<evidence type="ECO:0000256" key="6">
    <source>
        <dbReference type="ARBA" id="ARBA00023136"/>
    </source>
</evidence>
<accession>A0A931I3Z2</accession>
<feature type="transmembrane region" description="Helical" evidence="7">
    <location>
        <begin position="216"/>
        <end position="237"/>
    </location>
</feature>
<dbReference type="EMBL" id="JADZLT010000050">
    <property type="protein sequence ID" value="MBH0238438.1"/>
    <property type="molecule type" value="Genomic_DNA"/>
</dbReference>
<feature type="domain" description="ABC transmembrane type-1" evidence="8">
    <location>
        <begin position="83"/>
        <end position="296"/>
    </location>
</feature>
<dbReference type="Gene3D" id="1.10.3720.10">
    <property type="entry name" value="MetI-like"/>
    <property type="match status" value="1"/>
</dbReference>
<dbReference type="PANTHER" id="PTHR43005:SF1">
    <property type="entry name" value="SPERMIDINE_PUTRESCINE TRANSPORT SYSTEM PERMEASE PROTEIN"/>
    <property type="match status" value="1"/>
</dbReference>
<dbReference type="GO" id="GO:0055085">
    <property type="term" value="P:transmembrane transport"/>
    <property type="evidence" value="ECO:0007669"/>
    <property type="project" value="InterPro"/>
</dbReference>
<feature type="transmembrane region" description="Helical" evidence="7">
    <location>
        <begin position="82"/>
        <end position="107"/>
    </location>
</feature>
<gene>
    <name evidence="9" type="ORF">I5731_11440</name>
</gene>
<feature type="transmembrane region" description="Helical" evidence="7">
    <location>
        <begin position="119"/>
        <end position="141"/>
    </location>
</feature>
<evidence type="ECO:0000256" key="3">
    <source>
        <dbReference type="ARBA" id="ARBA00022475"/>
    </source>
</evidence>
<keyword evidence="6 7" id="KW-0472">Membrane</keyword>
<dbReference type="InterPro" id="IPR000515">
    <property type="entry name" value="MetI-like"/>
</dbReference>
<evidence type="ECO:0000256" key="7">
    <source>
        <dbReference type="RuleBase" id="RU363032"/>
    </source>
</evidence>
<evidence type="ECO:0000256" key="5">
    <source>
        <dbReference type="ARBA" id="ARBA00022989"/>
    </source>
</evidence>
<dbReference type="AlphaFoldDB" id="A0A931I3Z2"/>